<protein>
    <recommendedName>
        <fullName evidence="3">Cell shape protein MreC</fullName>
    </recommendedName>
</protein>
<sequence>MKNYKNEVLLFVLLILISIFLVNVLLENRIVKVAKESYSRIFNPFFLLRKVLNELMERKEVTYEVNLFDSKLDVLEVLSYSIDGIYFYEIKKPGIVLTVDGKFVGIAKTTGKYVYVKKWWYDTINVTIITGSFELEAIIKDGKLIIEDEVDVKSGEVYLSKYSPYGYLLYKQGISLGNIKDGIFFKNLPNISFKTKFILLPDYIKGRG</sequence>
<gene>
    <name evidence="1" type="ORF">SAMN02745199_0061</name>
</gene>
<dbReference type="AlphaFoldDB" id="A0A1M5QPH8"/>
<name>A0A1M5QPH8_9BACT</name>
<reference evidence="2" key="1">
    <citation type="submission" date="2016-11" db="EMBL/GenBank/DDBJ databases">
        <authorList>
            <person name="Varghese N."/>
            <person name="Submissions S."/>
        </authorList>
    </citation>
    <scope>NUCLEOTIDE SEQUENCE [LARGE SCALE GENOMIC DNA]</scope>
    <source>
        <strain evidence="2">DSM 15807</strain>
    </source>
</reference>
<organism evidence="1 2">
    <name type="scientific">Thermosipho atlanticus DSM 15807</name>
    <dbReference type="NCBI Taxonomy" id="1123380"/>
    <lineage>
        <taxon>Bacteria</taxon>
        <taxon>Thermotogati</taxon>
        <taxon>Thermotogota</taxon>
        <taxon>Thermotogae</taxon>
        <taxon>Thermotogales</taxon>
        <taxon>Fervidobacteriaceae</taxon>
        <taxon>Thermosipho</taxon>
    </lineage>
</organism>
<dbReference type="EMBL" id="FQXN01000001">
    <property type="protein sequence ID" value="SHH15846.1"/>
    <property type="molecule type" value="Genomic_DNA"/>
</dbReference>
<dbReference type="RefSeq" id="WP_073070863.1">
    <property type="nucleotide sequence ID" value="NZ_FQXN01000001.1"/>
</dbReference>
<keyword evidence="2" id="KW-1185">Reference proteome</keyword>
<dbReference type="STRING" id="1123380.SAMN02745199_0061"/>
<evidence type="ECO:0008006" key="3">
    <source>
        <dbReference type="Google" id="ProtNLM"/>
    </source>
</evidence>
<accession>A0A1M5QPH8</accession>
<evidence type="ECO:0000313" key="1">
    <source>
        <dbReference type="EMBL" id="SHH15846.1"/>
    </source>
</evidence>
<dbReference type="Proteomes" id="UP000242592">
    <property type="component" value="Unassembled WGS sequence"/>
</dbReference>
<proteinExistence type="predicted"/>
<evidence type="ECO:0000313" key="2">
    <source>
        <dbReference type="Proteomes" id="UP000242592"/>
    </source>
</evidence>
<dbReference type="OrthoDB" id="47177at2"/>